<evidence type="ECO:0000256" key="4">
    <source>
        <dbReference type="ARBA" id="ARBA00022801"/>
    </source>
</evidence>
<gene>
    <name evidence="8" type="ORF">MP3633_1862</name>
</gene>
<evidence type="ECO:0000259" key="7">
    <source>
        <dbReference type="Pfam" id="PF01435"/>
    </source>
</evidence>
<evidence type="ECO:0000256" key="5">
    <source>
        <dbReference type="ARBA" id="ARBA00022833"/>
    </source>
</evidence>
<dbReference type="PANTHER" id="PTHR22726">
    <property type="entry name" value="METALLOENDOPEPTIDASE OMA1"/>
    <property type="match status" value="1"/>
</dbReference>
<name>A0A859D1J8_9GAMM</name>
<dbReference type="KEGG" id="mpri:MP3633_1862"/>
<evidence type="ECO:0000256" key="3">
    <source>
        <dbReference type="ARBA" id="ARBA00022723"/>
    </source>
</evidence>
<dbReference type="PANTHER" id="PTHR22726:SF1">
    <property type="entry name" value="METALLOENDOPEPTIDASE OMA1, MITOCHONDRIAL"/>
    <property type="match status" value="1"/>
</dbReference>
<keyword evidence="5" id="KW-0862">Zinc</keyword>
<evidence type="ECO:0000313" key="8">
    <source>
        <dbReference type="EMBL" id="QKK80589.1"/>
    </source>
</evidence>
<dbReference type="EMBL" id="CP054301">
    <property type="protein sequence ID" value="QKK80589.1"/>
    <property type="molecule type" value="Genomic_DNA"/>
</dbReference>
<dbReference type="InterPro" id="IPR051156">
    <property type="entry name" value="Mito/Outer_Membr_Metalloprot"/>
</dbReference>
<comment type="cofactor">
    <cofactor evidence="1">
        <name>Zn(2+)</name>
        <dbReference type="ChEBI" id="CHEBI:29105"/>
    </cofactor>
</comment>
<keyword evidence="2 8" id="KW-0645">Protease</keyword>
<keyword evidence="6 8" id="KW-0482">Metalloprotease</keyword>
<dbReference type="CDD" id="cd07324">
    <property type="entry name" value="M48C_Oma1-like"/>
    <property type="match status" value="1"/>
</dbReference>
<proteinExistence type="predicted"/>
<keyword evidence="3" id="KW-0479">Metal-binding</keyword>
<dbReference type="GO" id="GO:0046872">
    <property type="term" value="F:metal ion binding"/>
    <property type="evidence" value="ECO:0007669"/>
    <property type="project" value="UniProtKB-KW"/>
</dbReference>
<evidence type="ECO:0000256" key="1">
    <source>
        <dbReference type="ARBA" id="ARBA00001947"/>
    </source>
</evidence>
<feature type="domain" description="Peptidase M48" evidence="7">
    <location>
        <begin position="91"/>
        <end position="258"/>
    </location>
</feature>
<evidence type="ECO:0000256" key="6">
    <source>
        <dbReference type="ARBA" id="ARBA00023049"/>
    </source>
</evidence>
<dbReference type="Gene3D" id="3.30.2010.10">
    <property type="entry name" value="Metalloproteases ('zincins'), catalytic domain"/>
    <property type="match status" value="1"/>
</dbReference>
<evidence type="ECO:0000256" key="2">
    <source>
        <dbReference type="ARBA" id="ARBA00022670"/>
    </source>
</evidence>
<sequence length="479" mass="54175">MNICHIMRLFSNVTTGLSILAVVFTTTFPILGHSSIPDLEANKDERALSNPSYILGQYWFRKLNGSRALIDFPPAYDYLKDALSLILPQTDLYNTTVEMTFLNSTQSNAFVIPGNHLFIYSDIMEMINNEDMLLGLLAHEVAHLDLRHYERQTKHSGEELQKTLVMLGAGIAAALAGAGSDATTALWLGGIANQAENTLTYSRNQELEADRRGREYLNNAGIAPEGMTKLFQAFFKQALGRPKLEFLSTHPLPNSRLSDSFTTDTKDTILSNTTVSDFEYFRATLLAYRAGLDDSPYTYLDQKIQSNDAKNYAKGLFSYLIQSPERALVFLSKLEKHNQFTDYLQALSYMASGQADKGLRVINKQLDLAPKNILFSMLHAQLTQSKPISVSSNYLYEQRLIWRANIQYFQSKDNIPMALNYRALLDFSQGKDKTAQYLIKRAENDAHENEKSIIKNTASFFKIIKEAEKQEDLDEEKNN</sequence>
<dbReference type="GO" id="GO:0051603">
    <property type="term" value="P:proteolysis involved in protein catabolic process"/>
    <property type="evidence" value="ECO:0007669"/>
    <property type="project" value="TreeGrafter"/>
</dbReference>
<organism evidence="8 9">
    <name type="scientific">Marinomonas primoryensis</name>
    <dbReference type="NCBI Taxonomy" id="178399"/>
    <lineage>
        <taxon>Bacteria</taxon>
        <taxon>Pseudomonadati</taxon>
        <taxon>Pseudomonadota</taxon>
        <taxon>Gammaproteobacteria</taxon>
        <taxon>Oceanospirillales</taxon>
        <taxon>Oceanospirillaceae</taxon>
        <taxon>Marinomonas</taxon>
    </lineage>
</organism>
<dbReference type="InterPro" id="IPR001915">
    <property type="entry name" value="Peptidase_M48"/>
</dbReference>
<keyword evidence="4" id="KW-0378">Hydrolase</keyword>
<dbReference type="GO" id="GO:0004222">
    <property type="term" value="F:metalloendopeptidase activity"/>
    <property type="evidence" value="ECO:0007669"/>
    <property type="project" value="InterPro"/>
</dbReference>
<accession>A0A859D1J8</accession>
<protein>
    <submittedName>
        <fullName evidence="8">M48 family metalloprotease</fullName>
    </submittedName>
</protein>
<evidence type="ECO:0000313" key="9">
    <source>
        <dbReference type="Proteomes" id="UP000509371"/>
    </source>
</evidence>
<reference evidence="8 9" key="1">
    <citation type="submission" date="2020-06" db="EMBL/GenBank/DDBJ databases">
        <authorList>
            <person name="Voronona O.L."/>
            <person name="Aksenova E.I."/>
            <person name="Kunda M.S."/>
            <person name="Semenov A.N."/>
            <person name="Ryzhova N."/>
        </authorList>
    </citation>
    <scope>NUCLEOTIDE SEQUENCE [LARGE SCALE GENOMIC DNA]</scope>
    <source>
        <strain evidence="8 9">MPKMM3633</strain>
    </source>
</reference>
<dbReference type="GO" id="GO:0016020">
    <property type="term" value="C:membrane"/>
    <property type="evidence" value="ECO:0007669"/>
    <property type="project" value="TreeGrafter"/>
</dbReference>
<dbReference type="AlphaFoldDB" id="A0A859D1J8"/>
<dbReference type="Proteomes" id="UP000509371">
    <property type="component" value="Chromosome"/>
</dbReference>
<dbReference type="Pfam" id="PF01435">
    <property type="entry name" value="Peptidase_M48"/>
    <property type="match status" value="1"/>
</dbReference>